<keyword evidence="8" id="KW-1185">Reference proteome</keyword>
<dbReference type="HOGENOM" id="CLU_516673_0_0_5"/>
<comment type="subcellular location">
    <subcellularLocation>
        <location evidence="1">Cell membrane</location>
        <topology evidence="1">Multi-pass membrane protein</topology>
    </subcellularLocation>
</comment>
<dbReference type="Proteomes" id="UP000001353">
    <property type="component" value="Chromosome"/>
</dbReference>
<feature type="transmembrane region" description="Helical" evidence="5">
    <location>
        <begin position="133"/>
        <end position="153"/>
    </location>
</feature>
<organism evidence="7 8">
    <name type="scientific">Roseobacter litoralis (strain ATCC 49566 / DSM 6996 / JCM 21268 / NBRC 15278 / OCh 149)</name>
    <dbReference type="NCBI Taxonomy" id="391595"/>
    <lineage>
        <taxon>Bacteria</taxon>
        <taxon>Pseudomonadati</taxon>
        <taxon>Pseudomonadota</taxon>
        <taxon>Alphaproteobacteria</taxon>
        <taxon>Rhodobacterales</taxon>
        <taxon>Roseobacteraceae</taxon>
        <taxon>Roseobacter</taxon>
    </lineage>
</organism>
<dbReference type="InterPro" id="IPR011527">
    <property type="entry name" value="ABC1_TM_dom"/>
</dbReference>
<dbReference type="InterPro" id="IPR039421">
    <property type="entry name" value="Type_1_exporter"/>
</dbReference>
<feature type="transmembrane region" description="Helical" evidence="5">
    <location>
        <begin position="12"/>
        <end position="36"/>
    </location>
</feature>
<evidence type="ECO:0000313" key="7">
    <source>
        <dbReference type="EMBL" id="AEI95923.1"/>
    </source>
</evidence>
<feature type="transmembrane region" description="Helical" evidence="5">
    <location>
        <begin position="262"/>
        <end position="281"/>
    </location>
</feature>
<evidence type="ECO:0000256" key="5">
    <source>
        <dbReference type="SAM" id="Phobius"/>
    </source>
</evidence>
<accession>F7ZEM7</accession>
<sequence>MTLLPPVATRDRVFDAVLVVSCGIVQAAALAVAAFATRDAFAALHGGVPLASTTMLELALAGALTALCLFISGCRAERLGQSYAIDLRRTLYAKIAQMPKARHEERRVGALSLRFVGDLSAARLWFGRGLPEVLSACVVLPGAVGILYALSPVLATRGLVPLAIALVVMAVAAWHLERRHRRLRQRRAGIAISMIERIAIAPELDVMGRTGTELRRLDAQGVRLRDDAVARRGRTVGLQSLLQAGTAASGLTMLWLASMAGIAPATVAASLSVLALVALPLQHLGAAWDQYCAWRVARGKAQNLLREPAVRRYLKTSKAAVSVKAVGRLGDTPVAFEVAGGETSHLTGSTSRHLARAIAGLDTFDTLDLRFDGKAQHPCVSYIGDDHVGLQGSLRRSVTLMNRKRPTDERIAEVLRGFGLGGLLASGGLDQRLSENGNGLSAAQTLRLDLARAVLGKADVIVIASLRWSVEPEARALQEVLQEYSSATLVLAEPSDTSSKTSTPKVI</sequence>
<reference evidence="7 8" key="1">
    <citation type="journal article" date="2011" name="BMC Genomics">
        <title>Comparative genome analysis and genome-guided physiological analysis of Roseobacter litoralis.</title>
        <authorList>
            <person name="Kalhoefer D."/>
            <person name="Thole S."/>
            <person name="Voget S."/>
            <person name="Lehmann R."/>
            <person name="Liesegang H."/>
            <person name="Wollher A."/>
            <person name="Daniel R."/>
            <person name="Simon M."/>
            <person name="Brinkhoff T."/>
        </authorList>
    </citation>
    <scope>NUCLEOTIDE SEQUENCE [LARGE SCALE GENOMIC DNA]</scope>
    <source>
        <strain evidence="8">ATCC 49566 / DSM 6996 / JCM 21268 / NBRC 15278 / OCh 149</strain>
    </source>
</reference>
<proteinExistence type="predicted"/>
<dbReference type="KEGG" id="rli:RLO149_c040250"/>
<dbReference type="InterPro" id="IPR036640">
    <property type="entry name" value="ABC1_TM_sf"/>
</dbReference>
<name>F7ZEM7_ROSLO</name>
<keyword evidence="2 5" id="KW-0812">Transmembrane</keyword>
<evidence type="ECO:0000256" key="2">
    <source>
        <dbReference type="ARBA" id="ARBA00022692"/>
    </source>
</evidence>
<evidence type="ECO:0000313" key="8">
    <source>
        <dbReference type="Proteomes" id="UP000001353"/>
    </source>
</evidence>
<dbReference type="PROSITE" id="PS50929">
    <property type="entry name" value="ABC_TM1F"/>
    <property type="match status" value="1"/>
</dbReference>
<dbReference type="Pfam" id="PF00664">
    <property type="entry name" value="ABC_membrane"/>
    <property type="match status" value="1"/>
</dbReference>
<feature type="transmembrane region" description="Helical" evidence="5">
    <location>
        <begin position="48"/>
        <end position="71"/>
    </location>
</feature>
<dbReference type="EMBL" id="CP002623">
    <property type="protein sequence ID" value="AEI95923.1"/>
    <property type="molecule type" value="Genomic_DNA"/>
</dbReference>
<dbReference type="SUPFAM" id="SSF52540">
    <property type="entry name" value="P-loop containing nucleoside triphosphate hydrolases"/>
    <property type="match status" value="1"/>
</dbReference>
<dbReference type="InterPro" id="IPR027417">
    <property type="entry name" value="P-loop_NTPase"/>
</dbReference>
<gene>
    <name evidence="7" type="ordered locus">RLO149_c040250</name>
</gene>
<dbReference type="RefSeq" id="WP_013963803.1">
    <property type="nucleotide sequence ID" value="NC_015730.1"/>
</dbReference>
<dbReference type="OrthoDB" id="7341239at2"/>
<dbReference type="eggNOG" id="COG1132">
    <property type="taxonomic scope" value="Bacteria"/>
</dbReference>
<dbReference type="Gene3D" id="3.40.50.300">
    <property type="entry name" value="P-loop containing nucleotide triphosphate hydrolases"/>
    <property type="match status" value="1"/>
</dbReference>
<feature type="domain" description="ABC transmembrane type-1" evidence="6">
    <location>
        <begin position="17"/>
        <end position="291"/>
    </location>
</feature>
<keyword evidence="4 5" id="KW-0472">Membrane</keyword>
<dbReference type="PANTHER" id="PTHR24221">
    <property type="entry name" value="ATP-BINDING CASSETTE SUB-FAMILY B"/>
    <property type="match status" value="1"/>
</dbReference>
<dbReference type="STRING" id="391595.RLO149_c040250"/>
<evidence type="ECO:0000259" key="6">
    <source>
        <dbReference type="PROSITE" id="PS50929"/>
    </source>
</evidence>
<evidence type="ECO:0000256" key="1">
    <source>
        <dbReference type="ARBA" id="ARBA00004651"/>
    </source>
</evidence>
<dbReference type="GO" id="GO:0140359">
    <property type="term" value="F:ABC-type transporter activity"/>
    <property type="evidence" value="ECO:0007669"/>
    <property type="project" value="InterPro"/>
</dbReference>
<dbReference type="GO" id="GO:0005524">
    <property type="term" value="F:ATP binding"/>
    <property type="evidence" value="ECO:0007669"/>
    <property type="project" value="InterPro"/>
</dbReference>
<protein>
    <submittedName>
        <fullName evidence="7">ABC transporter permease-like protein</fullName>
    </submittedName>
</protein>
<dbReference type="AlphaFoldDB" id="F7ZEM7"/>
<evidence type="ECO:0000256" key="3">
    <source>
        <dbReference type="ARBA" id="ARBA00022989"/>
    </source>
</evidence>
<dbReference type="SUPFAM" id="SSF90123">
    <property type="entry name" value="ABC transporter transmembrane region"/>
    <property type="match status" value="1"/>
</dbReference>
<feature type="transmembrane region" description="Helical" evidence="5">
    <location>
        <begin position="159"/>
        <end position="176"/>
    </location>
</feature>
<keyword evidence="3 5" id="KW-1133">Transmembrane helix</keyword>
<dbReference type="GO" id="GO:0005886">
    <property type="term" value="C:plasma membrane"/>
    <property type="evidence" value="ECO:0007669"/>
    <property type="project" value="UniProtKB-SubCell"/>
</dbReference>
<evidence type="ECO:0000256" key="4">
    <source>
        <dbReference type="ARBA" id="ARBA00023136"/>
    </source>
</evidence>
<dbReference type="PANTHER" id="PTHR24221:SF654">
    <property type="entry name" value="ATP-BINDING CASSETTE SUB-FAMILY B MEMBER 6"/>
    <property type="match status" value="1"/>
</dbReference>
<dbReference type="Gene3D" id="1.20.1560.10">
    <property type="entry name" value="ABC transporter type 1, transmembrane domain"/>
    <property type="match status" value="1"/>
</dbReference>